<evidence type="ECO:0000256" key="11">
    <source>
        <dbReference type="ARBA" id="ARBA00050663"/>
    </source>
</evidence>
<feature type="transmembrane region" description="Helical" evidence="14">
    <location>
        <begin position="614"/>
        <end position="633"/>
    </location>
</feature>
<comment type="catalytic activity">
    <reaction evidence="12">
        <text>sucrose(out) + H(+)(in) = sucrose(in) + H(+)(out)</text>
        <dbReference type="Rhea" id="RHEA:73211"/>
        <dbReference type="ChEBI" id="CHEBI:15378"/>
        <dbReference type="ChEBI" id="CHEBI:17992"/>
    </reaction>
    <physiologicalReaction direction="left-to-right" evidence="12">
        <dbReference type="Rhea" id="RHEA:73212"/>
    </physiologicalReaction>
</comment>
<keyword evidence="7 14" id="KW-0812">Transmembrane</keyword>
<evidence type="ECO:0000256" key="4">
    <source>
        <dbReference type="ARBA" id="ARBA00022553"/>
    </source>
</evidence>
<dbReference type="FunFam" id="1.20.1250.20:FF:000108">
    <property type="entry name" value="Monosaccharide-sensing protein 2"/>
    <property type="match status" value="1"/>
</dbReference>
<comment type="catalytic activity">
    <reaction evidence="11">
        <text>D-glucose(out) + H(+)(in) = D-glucose(in) + H(+)(out)</text>
        <dbReference type="Rhea" id="RHEA:73203"/>
        <dbReference type="ChEBI" id="CHEBI:4167"/>
        <dbReference type="ChEBI" id="CHEBI:15378"/>
    </reaction>
    <physiologicalReaction direction="left-to-right" evidence="11">
        <dbReference type="Rhea" id="RHEA:73204"/>
    </physiologicalReaction>
</comment>
<comment type="subcellular location">
    <subcellularLocation>
        <location evidence="1">Vacuole membrane</location>
        <topology evidence="1">Multi-pass membrane protein</topology>
    </subcellularLocation>
</comment>
<dbReference type="PROSITE" id="PS00217">
    <property type="entry name" value="SUGAR_TRANSPORT_2"/>
    <property type="match status" value="1"/>
</dbReference>
<keyword evidence="9 14" id="KW-0472">Membrane</keyword>
<dbReference type="Pfam" id="PF00083">
    <property type="entry name" value="Sugar_tr"/>
    <property type="match status" value="2"/>
</dbReference>
<keyword evidence="5" id="KW-0926">Vacuole</keyword>
<feature type="domain" description="Major facilitator superfamily (MFS) profile" evidence="15">
    <location>
        <begin position="7"/>
        <end position="709"/>
    </location>
</feature>
<evidence type="ECO:0000256" key="5">
    <source>
        <dbReference type="ARBA" id="ARBA00022554"/>
    </source>
</evidence>
<organism evidence="16 17">
    <name type="scientific">Genlisea aurea</name>
    <dbReference type="NCBI Taxonomy" id="192259"/>
    <lineage>
        <taxon>Eukaryota</taxon>
        <taxon>Viridiplantae</taxon>
        <taxon>Streptophyta</taxon>
        <taxon>Embryophyta</taxon>
        <taxon>Tracheophyta</taxon>
        <taxon>Spermatophyta</taxon>
        <taxon>Magnoliopsida</taxon>
        <taxon>eudicotyledons</taxon>
        <taxon>Gunneridae</taxon>
        <taxon>Pentapetalae</taxon>
        <taxon>asterids</taxon>
        <taxon>lamiids</taxon>
        <taxon>Lamiales</taxon>
        <taxon>Lentibulariaceae</taxon>
        <taxon>Genlisea</taxon>
    </lineage>
</organism>
<evidence type="ECO:0000256" key="10">
    <source>
        <dbReference type="ARBA" id="ARBA00044504"/>
    </source>
</evidence>
<feature type="compositionally biased region" description="Acidic residues" evidence="13">
    <location>
        <begin position="342"/>
        <end position="359"/>
    </location>
</feature>
<keyword evidence="17" id="KW-1185">Reference proteome</keyword>
<feature type="transmembrane region" description="Helical" evidence="14">
    <location>
        <begin position="587"/>
        <end position="608"/>
    </location>
</feature>
<keyword evidence="3" id="KW-0813">Transport</keyword>
<evidence type="ECO:0000259" key="15">
    <source>
        <dbReference type="PROSITE" id="PS50850"/>
    </source>
</evidence>
<dbReference type="PROSITE" id="PS50850">
    <property type="entry name" value="MFS"/>
    <property type="match status" value="1"/>
</dbReference>
<evidence type="ECO:0000313" key="16">
    <source>
        <dbReference type="EMBL" id="EPS65490.1"/>
    </source>
</evidence>
<evidence type="ECO:0000256" key="2">
    <source>
        <dbReference type="ARBA" id="ARBA00010992"/>
    </source>
</evidence>
<protein>
    <recommendedName>
        <fullName evidence="15">Major facilitator superfamily (MFS) profile domain-containing protein</fullName>
    </recommendedName>
</protein>
<dbReference type="InterPro" id="IPR050814">
    <property type="entry name" value="Myo-inositol_Transporter"/>
</dbReference>
<dbReference type="InterPro" id="IPR020846">
    <property type="entry name" value="MFS_dom"/>
</dbReference>
<dbReference type="Proteomes" id="UP000015453">
    <property type="component" value="Unassembled WGS sequence"/>
</dbReference>
<dbReference type="PANTHER" id="PTHR48020:SF35">
    <property type="entry name" value="SUGAR TRANSPORTER"/>
    <property type="match status" value="1"/>
</dbReference>
<feature type="transmembrane region" description="Helical" evidence="14">
    <location>
        <begin position="161"/>
        <end position="183"/>
    </location>
</feature>
<dbReference type="InterPro" id="IPR005828">
    <property type="entry name" value="MFS_sugar_transport-like"/>
</dbReference>
<dbReference type="GO" id="GO:0022857">
    <property type="term" value="F:transmembrane transporter activity"/>
    <property type="evidence" value="ECO:0007669"/>
    <property type="project" value="InterPro"/>
</dbReference>
<feature type="transmembrane region" description="Helical" evidence="14">
    <location>
        <begin position="96"/>
        <end position="119"/>
    </location>
</feature>
<proteinExistence type="inferred from homology"/>
<dbReference type="OrthoDB" id="6339427at2759"/>
<dbReference type="SUPFAM" id="SSF103473">
    <property type="entry name" value="MFS general substrate transporter"/>
    <property type="match status" value="1"/>
</dbReference>
<dbReference type="InterPro" id="IPR003663">
    <property type="entry name" value="Sugar/inositol_transpt"/>
</dbReference>
<evidence type="ECO:0000256" key="14">
    <source>
        <dbReference type="SAM" id="Phobius"/>
    </source>
</evidence>
<feature type="transmembrane region" description="Helical" evidence="14">
    <location>
        <begin position="42"/>
        <end position="61"/>
    </location>
</feature>
<feature type="transmembrane region" description="Helical" evidence="14">
    <location>
        <begin position="680"/>
        <end position="703"/>
    </location>
</feature>
<keyword evidence="6" id="KW-0762">Sugar transport</keyword>
<dbReference type="Gene3D" id="1.20.1250.20">
    <property type="entry name" value="MFS general substrate transporter like domains"/>
    <property type="match status" value="2"/>
</dbReference>
<dbReference type="AlphaFoldDB" id="S8CF56"/>
<gene>
    <name evidence="16" type="ORF">M569_09283</name>
</gene>
<name>S8CF56_9LAMI</name>
<dbReference type="GO" id="GO:0009705">
    <property type="term" value="C:plant-type vacuole membrane"/>
    <property type="evidence" value="ECO:0007669"/>
    <property type="project" value="UniProtKB-ARBA"/>
</dbReference>
<sequence length="734" mass="78870">MKGAALVAIAAAIGNFLQGWDNATIAAAVVYIKREEHLGASVEGLVVATSLIGATVITTCSGTISDAVGRRPMLVLSSVFYFIGGLIMLWSPNVYILLLARLLDGFGIGLAVTLVPLYISETAPSDIRGLLNTLPQFTGSGGMFLSYCMIFGMSLSPSPSWRLMLGVLSIPSLLYFVLTVLFLPESPRWLVSKGRMAEAKRVLQQLRGREDVSGEMALLVEGLNVGGETSIQEYIIGPGDELEEDGTNQIKLYGPEEGLSWVAKPVSGQSQLSLISRQASLVNQTIPLMDPLVPFFGSVHEKLPEAGGSTRSMLFPNFGSMFSTADPNIKHEEWDAESLEREEGEPEEYPSGGDNDEENNLQSPLISRQATSMEKDMPPAAQSHGSVLSMRRHSSLLQGNSEVSMGIGGGWQLAWQWSEKEGPDGKREKGLKRIYLHEEGIPGSRRGSTASMIPGASGDYIHAAALVSQSVLSSKDLVDDQPIGPEMVQPSQGTTIRPGLAALLEPGVKHALIVGVGIQILQQFSGINGVLYYTPQILKQAGVDVLLSNLGIGSDSASFLISTFTNFLMLPSIAVAMRFMDVAGRRSLLLTTIPVLIVSLIILVIGNVVHLGTVAHAVVSTICVVIYFCTFVMGYGPIPNILCSEIFPTRVRGIAIAICSLVFWICDVIVTYTLPVMLSSIGLAGVFGIYAVVCAISWVFIFLRVPETKGMPLEVITEFFAVGAKQIEESKNQL</sequence>
<dbReference type="PANTHER" id="PTHR48020">
    <property type="entry name" value="PROTON MYO-INOSITOL COTRANSPORTER"/>
    <property type="match status" value="1"/>
</dbReference>
<feature type="region of interest" description="Disordered" evidence="13">
    <location>
        <begin position="334"/>
        <end position="361"/>
    </location>
</feature>
<dbReference type="InterPro" id="IPR036259">
    <property type="entry name" value="MFS_trans_sf"/>
</dbReference>
<feature type="transmembrane region" description="Helical" evidence="14">
    <location>
        <begin position="131"/>
        <end position="155"/>
    </location>
</feature>
<evidence type="ECO:0000313" key="17">
    <source>
        <dbReference type="Proteomes" id="UP000015453"/>
    </source>
</evidence>
<evidence type="ECO:0000256" key="9">
    <source>
        <dbReference type="ARBA" id="ARBA00023136"/>
    </source>
</evidence>
<evidence type="ECO:0000256" key="13">
    <source>
        <dbReference type="SAM" id="MobiDB-lite"/>
    </source>
</evidence>
<evidence type="ECO:0000256" key="6">
    <source>
        <dbReference type="ARBA" id="ARBA00022597"/>
    </source>
</evidence>
<evidence type="ECO:0000256" key="7">
    <source>
        <dbReference type="ARBA" id="ARBA00022692"/>
    </source>
</evidence>
<dbReference type="EMBL" id="AUSU01004193">
    <property type="protein sequence ID" value="EPS65490.1"/>
    <property type="molecule type" value="Genomic_DNA"/>
</dbReference>
<accession>S8CF56</accession>
<feature type="transmembrane region" description="Helical" evidence="14">
    <location>
        <begin position="73"/>
        <end position="90"/>
    </location>
</feature>
<dbReference type="InterPro" id="IPR005829">
    <property type="entry name" value="Sugar_transporter_CS"/>
</dbReference>
<comment type="caution">
    <text evidence="16">The sequence shown here is derived from an EMBL/GenBank/DDBJ whole genome shotgun (WGS) entry which is preliminary data.</text>
</comment>
<dbReference type="FunFam" id="1.20.1250.20:FF:000103">
    <property type="entry name" value="monosaccharide-sensing protein 2"/>
    <property type="match status" value="1"/>
</dbReference>
<evidence type="ECO:0000256" key="3">
    <source>
        <dbReference type="ARBA" id="ARBA00022448"/>
    </source>
</evidence>
<dbReference type="PRINTS" id="PR00171">
    <property type="entry name" value="SUGRTRNSPORT"/>
</dbReference>
<comment type="similarity">
    <text evidence="2">Belongs to the major facilitator superfamily. Sugar transporter (TC 2.A.1.1) family.</text>
</comment>
<evidence type="ECO:0000256" key="12">
    <source>
        <dbReference type="ARBA" id="ARBA00051074"/>
    </source>
</evidence>
<evidence type="ECO:0000256" key="1">
    <source>
        <dbReference type="ARBA" id="ARBA00004128"/>
    </source>
</evidence>
<evidence type="ECO:0000256" key="8">
    <source>
        <dbReference type="ARBA" id="ARBA00022989"/>
    </source>
</evidence>
<keyword evidence="4" id="KW-0597">Phosphoprotein</keyword>
<comment type="similarity">
    <text evidence="10">Belongs to the major facilitator superfamily. Phosphate:H(+) symporter (TC 2.A.1.9) family.</text>
</comment>
<keyword evidence="8 14" id="KW-1133">Transmembrane helix</keyword>
<dbReference type="PROSITE" id="PS00216">
    <property type="entry name" value="SUGAR_TRANSPORT_1"/>
    <property type="match status" value="2"/>
</dbReference>
<feature type="transmembrane region" description="Helical" evidence="14">
    <location>
        <begin position="654"/>
        <end position="674"/>
    </location>
</feature>
<reference evidence="16 17" key="1">
    <citation type="journal article" date="2013" name="BMC Genomics">
        <title>The miniature genome of a carnivorous plant Genlisea aurea contains a low number of genes and short non-coding sequences.</title>
        <authorList>
            <person name="Leushkin E.V."/>
            <person name="Sutormin R.A."/>
            <person name="Nabieva E.R."/>
            <person name="Penin A.A."/>
            <person name="Kondrashov A.S."/>
            <person name="Logacheva M.D."/>
        </authorList>
    </citation>
    <scope>NUCLEOTIDE SEQUENCE [LARGE SCALE GENOMIC DNA]</scope>
</reference>